<sequence length="499" mass="57074">MSSTIEQKTFEQAYEQYQELIKTLSSEDAQDWEHGEIERYINEHGTELLRRLLQGHLDLRYQQESYQSEVYGTDGEKRPHRRKRTQRQLETLFGGVVVPRVGYSTQTPNVSALYPSDGKLNLAPDKYSDELRRRVAEEASKVSFSETSQTIAKTTGGQVGKRQCEEVTVSVAQDFEDFYTQRSGTETAAADDLLVLTTDSKGIVMHPDDLREATAKAAQQSAQSHQTRLSPGQKRNRKRMAMVASVYHVPPYSRQPDDIIGDQREPPKRPSISDKRVWASVRQDAKSMIASAFDEAISRDPEHQRTWVVLVDGELHQLNTIKATAKQHSVAVTIVIDFIHVLEYVWKAAFCFHASGSEEAERWVQERALRILNGQASDVAAGIRRSATLQNLSKKKRENADKCADYLLKYRPFLHYDQYLEQGYPIASGVIEGACRHLVNDRMAITGARWRLDRAEAVLRIRALRASDDFDEYWEFHKLQEFKRNHVSKFQDPERLLAS</sequence>
<evidence type="ECO:0000256" key="1">
    <source>
        <dbReference type="SAM" id="MobiDB-lite"/>
    </source>
</evidence>
<feature type="region of interest" description="Disordered" evidence="1">
    <location>
        <begin position="252"/>
        <end position="275"/>
    </location>
</feature>
<protein>
    <submittedName>
        <fullName evidence="4">ISKra4 family transposase</fullName>
    </submittedName>
</protein>
<evidence type="ECO:0000313" key="3">
    <source>
        <dbReference type="EMBL" id="NEZ57644.1"/>
    </source>
</evidence>
<accession>A0A6M0RY44</accession>
<comment type="caution">
    <text evidence="4">The sequence shown here is derived from an EMBL/GenBank/DDBJ whole genome shotgun (WGS) entry which is preliminary data.</text>
</comment>
<evidence type="ECO:0000313" key="2">
    <source>
        <dbReference type="EMBL" id="NEZ55953.1"/>
    </source>
</evidence>
<dbReference type="AlphaFoldDB" id="A0A6M0RY44"/>
<feature type="compositionally biased region" description="Basic and acidic residues" evidence="1">
    <location>
        <begin position="255"/>
        <end position="275"/>
    </location>
</feature>
<feature type="region of interest" description="Disordered" evidence="1">
    <location>
        <begin position="216"/>
        <end position="237"/>
    </location>
</feature>
<keyword evidence="5" id="KW-1185">Reference proteome</keyword>
<reference evidence="4 5" key="1">
    <citation type="journal article" date="2020" name="Microb. Ecol.">
        <title>Ecogenomics of the Marine Benthic Filamentous Cyanobacterium Adonisia.</title>
        <authorList>
            <person name="Walter J.M."/>
            <person name="Coutinho F.H."/>
            <person name="Leomil L."/>
            <person name="Hargreaves P.I."/>
            <person name="Campeao M.E."/>
            <person name="Vieira V.V."/>
            <person name="Silva B.S."/>
            <person name="Fistarol G.O."/>
            <person name="Salomon P.S."/>
            <person name="Sawabe T."/>
            <person name="Mino S."/>
            <person name="Hosokawa M."/>
            <person name="Miyashita H."/>
            <person name="Maruyama F."/>
            <person name="van Verk M.C."/>
            <person name="Dutilh B.E."/>
            <person name="Thompson C.C."/>
            <person name="Thompson F.L."/>
        </authorList>
    </citation>
    <scope>NUCLEOTIDE SEQUENCE [LARGE SCALE GENOMIC DNA]</scope>
    <source>
        <strain evidence="4 5">CCMR0081</strain>
    </source>
</reference>
<evidence type="ECO:0000313" key="5">
    <source>
        <dbReference type="Proteomes" id="UP000481033"/>
    </source>
</evidence>
<name>A0A6M0RY44_9CYAN</name>
<gene>
    <name evidence="2" type="ORF">DXZ20_09765</name>
    <name evidence="3" type="ORF">DXZ20_18655</name>
    <name evidence="4" type="ORF">DXZ20_37115</name>
</gene>
<dbReference type="NCBIfam" id="NF033572">
    <property type="entry name" value="transpos_ISKra4"/>
    <property type="match status" value="1"/>
</dbReference>
<dbReference type="Proteomes" id="UP000481033">
    <property type="component" value="Unassembled WGS sequence"/>
</dbReference>
<dbReference type="RefSeq" id="WP_163697845.1">
    <property type="nucleotide sequence ID" value="NZ_QXHD01000004.1"/>
</dbReference>
<dbReference type="EMBL" id="QXHD01000004">
    <property type="protein sequence ID" value="NEZ57644.1"/>
    <property type="molecule type" value="Genomic_DNA"/>
</dbReference>
<dbReference type="EMBL" id="QXHD01000010">
    <property type="protein sequence ID" value="NEZ61157.1"/>
    <property type="molecule type" value="Genomic_DNA"/>
</dbReference>
<proteinExistence type="predicted"/>
<evidence type="ECO:0000313" key="4">
    <source>
        <dbReference type="EMBL" id="NEZ61157.1"/>
    </source>
</evidence>
<feature type="compositionally biased region" description="Low complexity" evidence="1">
    <location>
        <begin position="216"/>
        <end position="227"/>
    </location>
</feature>
<dbReference type="EMBL" id="QXHD01000004">
    <property type="protein sequence ID" value="NEZ55953.1"/>
    <property type="molecule type" value="Genomic_DNA"/>
</dbReference>
<organism evidence="4 5">
    <name type="scientific">Adonisia turfae CCMR0081</name>
    <dbReference type="NCBI Taxonomy" id="2292702"/>
    <lineage>
        <taxon>Bacteria</taxon>
        <taxon>Bacillati</taxon>
        <taxon>Cyanobacteriota</taxon>
        <taxon>Adonisia</taxon>
        <taxon>Adonisia turfae</taxon>
    </lineage>
</organism>